<dbReference type="InterPro" id="IPR004045">
    <property type="entry name" value="Glutathione_S-Trfase_N"/>
</dbReference>
<dbReference type="EMBL" id="BSDZ01000003">
    <property type="protein sequence ID" value="GLI59018.1"/>
    <property type="molecule type" value="Genomic_DNA"/>
</dbReference>
<evidence type="ECO:0000313" key="2">
    <source>
        <dbReference type="EMBL" id="GLI59018.1"/>
    </source>
</evidence>
<keyword evidence="3" id="KW-1185">Reference proteome</keyword>
<dbReference type="SUPFAM" id="SSF52833">
    <property type="entry name" value="Thioredoxin-like"/>
    <property type="match status" value="1"/>
</dbReference>
<comment type="caution">
    <text evidence="2">The sequence shown here is derived from an EMBL/GenBank/DDBJ whole genome shotgun (WGS) entry which is preliminary data.</text>
</comment>
<evidence type="ECO:0000259" key="1">
    <source>
        <dbReference type="Pfam" id="PF02798"/>
    </source>
</evidence>
<gene>
    <name evidence="2" type="ORF">VaNZ11_000843</name>
</gene>
<dbReference type="Gene3D" id="3.40.30.10">
    <property type="entry name" value="Glutaredoxin"/>
    <property type="match status" value="1"/>
</dbReference>
<reference evidence="2 3" key="1">
    <citation type="journal article" date="2023" name="IScience">
        <title>Expanded male sex-determining region conserved during the evolution of homothallism in the green alga Volvox.</title>
        <authorList>
            <person name="Yamamoto K."/>
            <person name="Matsuzaki R."/>
            <person name="Mahakham W."/>
            <person name="Heman W."/>
            <person name="Sekimoto H."/>
            <person name="Kawachi M."/>
            <person name="Minakuchi Y."/>
            <person name="Toyoda A."/>
            <person name="Nozaki H."/>
        </authorList>
    </citation>
    <scope>NUCLEOTIDE SEQUENCE [LARGE SCALE GENOMIC DNA]</scope>
    <source>
        <strain evidence="2 3">NIES-4468</strain>
    </source>
</reference>
<name>A0ABQ5RNY9_9CHLO</name>
<feature type="domain" description="GST N-terminal" evidence="1">
    <location>
        <begin position="5"/>
        <end position="64"/>
    </location>
</feature>
<protein>
    <recommendedName>
        <fullName evidence="1">GST N-terminal domain-containing protein</fullName>
    </recommendedName>
</protein>
<dbReference type="InterPro" id="IPR036249">
    <property type="entry name" value="Thioredoxin-like_sf"/>
</dbReference>
<evidence type="ECO:0000313" key="3">
    <source>
        <dbReference type="Proteomes" id="UP001165090"/>
    </source>
</evidence>
<dbReference type="Proteomes" id="UP001165090">
    <property type="component" value="Unassembled WGS sequence"/>
</dbReference>
<organism evidence="2 3">
    <name type="scientific">Volvox africanus</name>
    <dbReference type="NCBI Taxonomy" id="51714"/>
    <lineage>
        <taxon>Eukaryota</taxon>
        <taxon>Viridiplantae</taxon>
        <taxon>Chlorophyta</taxon>
        <taxon>core chlorophytes</taxon>
        <taxon>Chlorophyceae</taxon>
        <taxon>CS clade</taxon>
        <taxon>Chlamydomonadales</taxon>
        <taxon>Volvocaceae</taxon>
        <taxon>Volvox</taxon>
    </lineage>
</organism>
<dbReference type="Pfam" id="PF02798">
    <property type="entry name" value="GST_N"/>
    <property type="match status" value="1"/>
</dbReference>
<accession>A0ABQ5RNY9</accession>
<sequence length="148" mass="16184">MAGRMTLYDIPVSINGARNRYIIRKKGLESEMDIVRLQTIGGPKSPQYLALNSQVKMPLLIREDGTPLPGRGVRRPGACCPAAHLSILAKGGKVISQYLMDKFASRGESLVAATPEARVKEIRTDKGTVNMDGLKVSIHAILLHSEKY</sequence>
<proteinExistence type="predicted"/>